<sequence>MISKQKGFNLLEVLISFLLIGVGALGLTKLNVYLEQESDYAIESIEALRLA</sequence>
<protein>
    <submittedName>
        <fullName evidence="2">Type IV pilin</fullName>
    </submittedName>
</protein>
<dbReference type="Proteomes" id="UP000214596">
    <property type="component" value="Unassembled WGS sequence"/>
</dbReference>
<dbReference type="EMBL" id="NIXT01000123">
    <property type="protein sequence ID" value="OXE34131.1"/>
    <property type="molecule type" value="Genomic_DNA"/>
</dbReference>
<feature type="transmembrane region" description="Helical" evidence="1">
    <location>
        <begin position="7"/>
        <end position="27"/>
    </location>
</feature>
<dbReference type="Pfam" id="PF07963">
    <property type="entry name" value="N_methyl"/>
    <property type="match status" value="1"/>
</dbReference>
<dbReference type="AlphaFoldDB" id="A0A227JGB0"/>
<dbReference type="NCBIfam" id="TIGR02532">
    <property type="entry name" value="IV_pilin_GFxxxE"/>
    <property type="match status" value="1"/>
</dbReference>
<organism evidence="2 3">
    <name type="scientific">Vibrio parahaemolyticus</name>
    <dbReference type="NCBI Taxonomy" id="670"/>
    <lineage>
        <taxon>Bacteria</taxon>
        <taxon>Pseudomonadati</taxon>
        <taxon>Pseudomonadota</taxon>
        <taxon>Gammaproteobacteria</taxon>
        <taxon>Vibrionales</taxon>
        <taxon>Vibrionaceae</taxon>
        <taxon>Vibrio</taxon>
    </lineage>
</organism>
<keyword evidence="1" id="KW-0472">Membrane</keyword>
<gene>
    <name evidence="2" type="ORF">CA163_03850</name>
</gene>
<proteinExistence type="predicted"/>
<keyword evidence="1" id="KW-0812">Transmembrane</keyword>
<name>A0A227JGB0_VIBPH</name>
<comment type="caution">
    <text evidence="2">The sequence shown here is derived from an EMBL/GenBank/DDBJ whole genome shotgun (WGS) entry which is preliminary data.</text>
</comment>
<evidence type="ECO:0000313" key="3">
    <source>
        <dbReference type="Proteomes" id="UP000214596"/>
    </source>
</evidence>
<keyword evidence="1" id="KW-1133">Transmembrane helix</keyword>
<evidence type="ECO:0000313" key="2">
    <source>
        <dbReference type="EMBL" id="OXE34131.1"/>
    </source>
</evidence>
<evidence type="ECO:0000256" key="1">
    <source>
        <dbReference type="SAM" id="Phobius"/>
    </source>
</evidence>
<feature type="non-terminal residue" evidence="2">
    <location>
        <position position="51"/>
    </location>
</feature>
<accession>A0A227JGB0</accession>
<dbReference type="InterPro" id="IPR012902">
    <property type="entry name" value="N_methyl_site"/>
</dbReference>
<reference evidence="2 3" key="1">
    <citation type="journal article" date="2017" name="Appl. Environ. Microbiol.">
        <title>Parallel evolution of two clades of a major Atlantic endemic Vibrio parahaemolyticus pathogen lineage by independent acquisition of related pathogenicity islands.</title>
        <authorList>
            <person name="Xu F."/>
            <person name="Gonzalez-Escalona N."/>
            <person name="Drees K.P."/>
            <person name="Sebra R.P."/>
            <person name="Cooper V.S."/>
            <person name="Jones S.H."/>
            <person name="Whistler C.A."/>
        </authorList>
    </citation>
    <scope>NUCLEOTIDE SEQUENCE [LARGE SCALE GENOMIC DNA]</scope>
    <source>
        <strain evidence="2 3">MAVP-3</strain>
    </source>
</reference>